<dbReference type="Proteomes" id="UP000235114">
    <property type="component" value="Unassembled WGS sequence"/>
</dbReference>
<keyword evidence="1" id="KW-0472">Membrane</keyword>
<evidence type="ECO:0000313" key="5">
    <source>
        <dbReference type="Proteomes" id="UP000235114"/>
    </source>
</evidence>
<name>A0A2N5GS14_9BACI</name>
<accession>A0A2N5GS14</accession>
<evidence type="ECO:0000313" key="3">
    <source>
        <dbReference type="EMBL" id="PLR98583.1"/>
    </source>
</evidence>
<gene>
    <name evidence="2" type="ORF">CU635_01775</name>
    <name evidence="3" type="ORF">CVD25_07620</name>
</gene>
<proteinExistence type="predicted"/>
<evidence type="ECO:0000313" key="2">
    <source>
        <dbReference type="EMBL" id="PLR86350.1"/>
    </source>
</evidence>
<evidence type="ECO:0000313" key="4">
    <source>
        <dbReference type="Proteomes" id="UP000234951"/>
    </source>
</evidence>
<feature type="transmembrane region" description="Helical" evidence="1">
    <location>
        <begin position="37"/>
        <end position="58"/>
    </location>
</feature>
<organism evidence="2 4">
    <name type="scientific">Bacillus canaveralius</name>
    <dbReference type="NCBI Taxonomy" id="1403243"/>
    <lineage>
        <taxon>Bacteria</taxon>
        <taxon>Bacillati</taxon>
        <taxon>Bacillota</taxon>
        <taxon>Bacilli</taxon>
        <taxon>Bacillales</taxon>
        <taxon>Bacillaceae</taxon>
        <taxon>Bacillus</taxon>
    </lineage>
</organism>
<keyword evidence="1" id="KW-1133">Transmembrane helix</keyword>
<evidence type="ECO:0000256" key="1">
    <source>
        <dbReference type="SAM" id="Phobius"/>
    </source>
</evidence>
<sequence>MYENYLQRNIFKCSQDGWISIDGNENDLGVKALVMNIIYPIIIFLFLLLVGIFGLRLIRNLRKKS</sequence>
<dbReference type="EMBL" id="PGVD01000021">
    <property type="protein sequence ID" value="PLR98583.1"/>
    <property type="molecule type" value="Genomic_DNA"/>
</dbReference>
<dbReference type="Proteomes" id="UP000234951">
    <property type="component" value="Unassembled WGS sequence"/>
</dbReference>
<reference evidence="3 5" key="2">
    <citation type="submission" date="2017-12" db="EMBL/GenBank/DDBJ databases">
        <title>Comparative Functional Genomics of Dry Heat Resistant strains isolated from the Viking Spacecraft.</title>
        <authorList>
            <person name="Seuylemezian A."/>
            <person name="Cooper K."/>
            <person name="Vaishampayan P."/>
        </authorList>
    </citation>
    <scope>NUCLEOTIDE SEQUENCE [LARGE SCALE GENOMIC DNA]</scope>
    <source>
        <strain evidence="3 5">ATCC 29669</strain>
    </source>
</reference>
<dbReference type="EMBL" id="PGVA01000003">
    <property type="protein sequence ID" value="PLR86350.1"/>
    <property type="molecule type" value="Genomic_DNA"/>
</dbReference>
<protein>
    <submittedName>
        <fullName evidence="2">Uncharacterized protein</fullName>
    </submittedName>
</protein>
<comment type="caution">
    <text evidence="2">The sequence shown here is derived from an EMBL/GenBank/DDBJ whole genome shotgun (WGS) entry which is preliminary data.</text>
</comment>
<reference evidence="2 4" key="1">
    <citation type="submission" date="2017-11" db="EMBL/GenBank/DDBJ databases">
        <title>Comparitive Functional Genomics of Dry Heat Resistant strains isolated from the Viking Spacecraft.</title>
        <authorList>
            <person name="Seuylemezian A."/>
            <person name="Cooper K."/>
            <person name="Vaishampayan P."/>
        </authorList>
    </citation>
    <scope>NUCLEOTIDE SEQUENCE [LARGE SCALE GENOMIC DNA]</scope>
    <source>
        <strain evidence="2 4">M4.6</strain>
    </source>
</reference>
<keyword evidence="5" id="KW-1185">Reference proteome</keyword>
<keyword evidence="1" id="KW-0812">Transmembrane</keyword>
<dbReference type="AlphaFoldDB" id="A0A2N5GS14"/>